<feature type="compositionally biased region" description="Polar residues" evidence="4">
    <location>
        <begin position="47"/>
        <end position="59"/>
    </location>
</feature>
<sequence length="1130" mass="123148">MSLFGSLGGAQPASSAAATGGSLFSGITGTSTGTTPSLFGNQGGGSTNAQGGTTQQTSSGAFGGGLYGGGIGGANSTATTTPSLFAGARSTSQPQAQTSGLSLFNNTSAQSTTTNQQQTSGPGQSSLFGGASTQQQPQQPQQQQSQQGAPLSQSTAGTTRSAHFDHLLERGRKRNAGENGTSHFDELPSLQLGLGDIARKVRNLGAGGPSADQVQDRAQERAAHYLLSASGVKMGSTLRDLNQFSTQAGIPANGQVHSFLDHDVDGYISNLHTQSTLALIQEGLEQSKRDFDTFLEDNVQIEWDKQRQRIYEHFGLGRQSEDLAASQAMFGSTARGAFGRSNRKGRSMGPKGASVHGKSTFGATSNGPPVLGASTSVLGGRDGSDRSVLGGQAGPQDRYARDKQERFMDEVKRLNDARLREHNFSPLHAFSDVEKAAGTEHSDHFINAYGALVSIIGEKNELEASNPGSNPPKERSFAKDYLDEQTSSVASLRMRKRILDGALKYTESKFLREVDEVIQKHPAEALVGGVPSLLNKIRGFVRARVAFKELGPDTELFQRIGDAGEEFPWVIVFYLLRGGLLAEAADYVREKRNFFQNTDRNFSAAITQYATDPERRLSPDTQQKISHTHAQRTRLNVPEDPYRLACYKIVGRCDISKRNLHPINENMDDWTWLHFNLAREGNRAEENAGEIFGLEELRNTIKEVGQRHFMDDNAEAAGGYGVYFYLSILAGLFEPAINYLYGHNYVSAVHFAIALDYYGLLRVSDWTTAGGEILTYTTRQQPQLNFGRVVGHYTSDFRAARADAAADYLVLICMNADLPGEAGRQQAELCHEALRELVLETREFSTLLGDVKANGQTTPGLIQERVALLKLKGEHGLLNTITREAAKMADDNGRTNDAILLCHLAGEYDSVVSILNRALAEALSVELGQEPLRLEPLKPKLTPAEMQTTQQRQAAEVSSASLSMLGTDDPVELAQKVLALYNENNSWWRKVSQVNRETVGILYTLNQAKKTIEARAYMEALGQIENLRILPLSAKGNLSEIRSTANSFSSYPPEIARNIGNVLLWCIGCCSRHREHLLAGQFDDPMRKVLADQLLQKAKDLMVFAGLIRYKLPPRVFETLAREGQDVGAY</sequence>
<dbReference type="GO" id="GO:0006606">
    <property type="term" value="P:protein import into nucleus"/>
    <property type="evidence" value="ECO:0007669"/>
    <property type="project" value="TreeGrafter"/>
</dbReference>
<gene>
    <name evidence="5" type="ORF">T440DRAFT_466421</name>
</gene>
<evidence type="ECO:0000313" key="5">
    <source>
        <dbReference type="EMBL" id="KAF2852850.1"/>
    </source>
</evidence>
<protein>
    <submittedName>
        <fullName evidence="5">Nuclear pore protein-like protein</fullName>
    </submittedName>
</protein>
<comment type="subcellular location">
    <subcellularLocation>
        <location evidence="1">Nucleus envelope</location>
    </subcellularLocation>
</comment>
<dbReference type="GO" id="GO:0005643">
    <property type="term" value="C:nuclear pore"/>
    <property type="evidence" value="ECO:0007669"/>
    <property type="project" value="InterPro"/>
</dbReference>
<keyword evidence="6" id="KW-1185">Reference proteome</keyword>
<dbReference type="PANTHER" id="PTHR11225">
    <property type="entry name" value="NUCLEAR PORE COMPLEX PROTEIN NUP93 NUCLEOPORIN NUP93 DEAD EYE PROTEIN"/>
    <property type="match status" value="1"/>
</dbReference>
<feature type="region of interest" description="Disordered" evidence="4">
    <location>
        <begin position="1"/>
        <end position="61"/>
    </location>
</feature>
<keyword evidence="3" id="KW-0539">Nucleus</keyword>
<dbReference type="InterPro" id="IPR007231">
    <property type="entry name" value="Nucleoporin_int_Nup93/Nic96"/>
</dbReference>
<dbReference type="Proteomes" id="UP000799423">
    <property type="component" value="Unassembled WGS sequence"/>
</dbReference>
<feature type="compositionally biased region" description="Polar residues" evidence="4">
    <location>
        <begin position="361"/>
        <end position="377"/>
    </location>
</feature>
<dbReference type="AlphaFoldDB" id="A0A6A7BBU4"/>
<dbReference type="OrthoDB" id="203824at2759"/>
<proteinExistence type="inferred from homology"/>
<reference evidence="5" key="1">
    <citation type="submission" date="2020-01" db="EMBL/GenBank/DDBJ databases">
        <authorList>
            <consortium name="DOE Joint Genome Institute"/>
            <person name="Haridas S."/>
            <person name="Albert R."/>
            <person name="Binder M."/>
            <person name="Bloem J."/>
            <person name="Labutti K."/>
            <person name="Salamov A."/>
            <person name="Andreopoulos B."/>
            <person name="Baker S.E."/>
            <person name="Barry K."/>
            <person name="Bills G."/>
            <person name="Bluhm B.H."/>
            <person name="Cannon C."/>
            <person name="Castanera R."/>
            <person name="Culley D.E."/>
            <person name="Daum C."/>
            <person name="Ezra D."/>
            <person name="Gonzalez J.B."/>
            <person name="Henrissat B."/>
            <person name="Kuo A."/>
            <person name="Liang C."/>
            <person name="Lipzen A."/>
            <person name="Lutzoni F."/>
            <person name="Magnuson J."/>
            <person name="Mondo S."/>
            <person name="Nolan M."/>
            <person name="Ohm R."/>
            <person name="Pangilinan J."/>
            <person name="Park H.-J."/>
            <person name="Ramirez L."/>
            <person name="Alfaro M."/>
            <person name="Sun H."/>
            <person name="Tritt A."/>
            <person name="Yoshinaga Y."/>
            <person name="Zwiers L.-H."/>
            <person name="Turgeon B.G."/>
            <person name="Goodwin S.B."/>
            <person name="Spatafora J.W."/>
            <person name="Crous P.W."/>
            <person name="Grigoriev I.V."/>
        </authorList>
    </citation>
    <scope>NUCLEOTIDE SEQUENCE</scope>
    <source>
        <strain evidence="5">IPT5</strain>
    </source>
</reference>
<comment type="similarity">
    <text evidence="2">Belongs to the nucleoporin interacting component (NIC) family.</text>
</comment>
<dbReference type="GO" id="GO:0017056">
    <property type="term" value="F:structural constituent of nuclear pore"/>
    <property type="evidence" value="ECO:0007669"/>
    <property type="project" value="InterPro"/>
</dbReference>
<dbReference type="Pfam" id="PF04097">
    <property type="entry name" value="Nic96"/>
    <property type="match status" value="1"/>
</dbReference>
<organism evidence="5 6">
    <name type="scientific">Plenodomus tracheiphilus IPT5</name>
    <dbReference type="NCBI Taxonomy" id="1408161"/>
    <lineage>
        <taxon>Eukaryota</taxon>
        <taxon>Fungi</taxon>
        <taxon>Dikarya</taxon>
        <taxon>Ascomycota</taxon>
        <taxon>Pezizomycotina</taxon>
        <taxon>Dothideomycetes</taxon>
        <taxon>Pleosporomycetidae</taxon>
        <taxon>Pleosporales</taxon>
        <taxon>Pleosporineae</taxon>
        <taxon>Leptosphaeriaceae</taxon>
        <taxon>Plenodomus</taxon>
    </lineage>
</organism>
<accession>A0A6A7BBU4</accession>
<dbReference type="GO" id="GO:0016973">
    <property type="term" value="P:poly(A)+ mRNA export from nucleus"/>
    <property type="evidence" value="ECO:0007669"/>
    <property type="project" value="TreeGrafter"/>
</dbReference>
<dbReference type="PANTHER" id="PTHR11225:SF4">
    <property type="entry name" value="NUCLEAR PORE COMPLEX PROTEIN NUP93"/>
    <property type="match status" value="1"/>
</dbReference>
<evidence type="ECO:0000256" key="2">
    <source>
        <dbReference type="ARBA" id="ARBA00010186"/>
    </source>
</evidence>
<feature type="region of interest" description="Disordered" evidence="4">
    <location>
        <begin position="106"/>
        <end position="160"/>
    </location>
</feature>
<feature type="compositionally biased region" description="Low complexity" evidence="4">
    <location>
        <begin position="134"/>
        <end position="154"/>
    </location>
</feature>
<feature type="compositionally biased region" description="Low complexity" evidence="4">
    <location>
        <begin position="19"/>
        <end position="40"/>
    </location>
</feature>
<name>A0A6A7BBU4_9PLEO</name>
<feature type="compositionally biased region" description="Low complexity" evidence="4">
    <location>
        <begin position="106"/>
        <end position="126"/>
    </location>
</feature>
<feature type="region of interest" description="Disordered" evidence="4">
    <location>
        <begin position="336"/>
        <end position="404"/>
    </location>
</feature>
<dbReference type="EMBL" id="MU006297">
    <property type="protein sequence ID" value="KAF2852850.1"/>
    <property type="molecule type" value="Genomic_DNA"/>
</dbReference>
<evidence type="ECO:0000256" key="4">
    <source>
        <dbReference type="SAM" id="MobiDB-lite"/>
    </source>
</evidence>
<evidence type="ECO:0000256" key="1">
    <source>
        <dbReference type="ARBA" id="ARBA00004259"/>
    </source>
</evidence>
<evidence type="ECO:0000313" key="6">
    <source>
        <dbReference type="Proteomes" id="UP000799423"/>
    </source>
</evidence>
<evidence type="ECO:0000256" key="3">
    <source>
        <dbReference type="ARBA" id="ARBA00023242"/>
    </source>
</evidence>